<evidence type="ECO:0000313" key="1">
    <source>
        <dbReference type="EMBL" id="CAB5194424.1"/>
    </source>
</evidence>
<dbReference type="EMBL" id="LR798215">
    <property type="protein sequence ID" value="CAB5194424.1"/>
    <property type="molecule type" value="Genomic_DNA"/>
</dbReference>
<protein>
    <submittedName>
        <fullName evidence="1">Uncharacterized protein</fullName>
    </submittedName>
</protein>
<sequence>MKNNGFRGSEPINRQTLNAKFNRPPDYRIKGAHVSTMRGETVIGEQEVIWVKITDVATSPERYGWKEVLQNKDTGAWDDSYRTGTVDTDPAFEINGADLQVGDTIYRAERSRSSGAWMIEQGSGGSLTAMSNSIIMILGSFNDYKNCPGILGVAGDPPKDASNNLCVPAYAWAEYAVCGYHMKKIRDMRSFPYWATGLNGQGAPANRRFYNAYFGNPAGNCQGVRFLEYSAAGGVTCSCPAWLNGVSCFKLTAKFVATLTDVAGDSCPSQFYDDMAPYWGQTITAIICNDTGCMWSGTLGPFSISAYWREIPTGGDRCYWGPDDFDPCNPCDSFGDMVVSVNKSKFSGGSSTNTYGGFYTVLSALKALVNNCGSGPLTLDPGPKASPCPQVFEWLKISCCSSTEANNCTGTTPP</sequence>
<reference evidence="1" key="1">
    <citation type="submission" date="2020-05" db="EMBL/GenBank/DDBJ databases">
        <authorList>
            <person name="Chiriac C."/>
            <person name="Salcher M."/>
            <person name="Ghai R."/>
            <person name="Kavagutti S V."/>
        </authorList>
    </citation>
    <scope>NUCLEOTIDE SEQUENCE</scope>
</reference>
<proteinExistence type="predicted"/>
<organism evidence="1">
    <name type="scientific">uncultured Caudovirales phage</name>
    <dbReference type="NCBI Taxonomy" id="2100421"/>
    <lineage>
        <taxon>Viruses</taxon>
        <taxon>Duplodnaviria</taxon>
        <taxon>Heunggongvirae</taxon>
        <taxon>Uroviricota</taxon>
        <taxon>Caudoviricetes</taxon>
        <taxon>Peduoviridae</taxon>
        <taxon>Maltschvirus</taxon>
        <taxon>Maltschvirus maltsch</taxon>
    </lineage>
</organism>
<accession>A0A6J7WAT3</accession>
<gene>
    <name evidence="1" type="ORF">UFOVP178_5</name>
</gene>
<name>A0A6J7WAT3_9CAUD</name>